<dbReference type="InterPro" id="IPR036249">
    <property type="entry name" value="Thioredoxin-like_sf"/>
</dbReference>
<dbReference type="InterPro" id="IPR013766">
    <property type="entry name" value="Thioredoxin_domain"/>
</dbReference>
<dbReference type="AlphaFoldDB" id="A0A9P1DGB5"/>
<reference evidence="3 4" key="2">
    <citation type="submission" date="2024-05" db="EMBL/GenBank/DDBJ databases">
        <authorList>
            <person name="Chen Y."/>
            <person name="Shah S."/>
            <person name="Dougan E. K."/>
            <person name="Thang M."/>
            <person name="Chan C."/>
        </authorList>
    </citation>
    <scope>NUCLEOTIDE SEQUENCE [LARGE SCALE GENOMIC DNA]</scope>
</reference>
<evidence type="ECO:0000313" key="4">
    <source>
        <dbReference type="Proteomes" id="UP001152797"/>
    </source>
</evidence>
<feature type="non-terminal residue" evidence="2">
    <location>
        <position position="238"/>
    </location>
</feature>
<organism evidence="2">
    <name type="scientific">Cladocopium goreaui</name>
    <dbReference type="NCBI Taxonomy" id="2562237"/>
    <lineage>
        <taxon>Eukaryota</taxon>
        <taxon>Sar</taxon>
        <taxon>Alveolata</taxon>
        <taxon>Dinophyceae</taxon>
        <taxon>Suessiales</taxon>
        <taxon>Symbiodiniaceae</taxon>
        <taxon>Cladocopium</taxon>
    </lineage>
</organism>
<dbReference type="InterPro" id="IPR012336">
    <property type="entry name" value="Thioredoxin-like_fold"/>
</dbReference>
<comment type="caution">
    <text evidence="2">The sequence shown here is derived from an EMBL/GenBank/DDBJ whole genome shotgun (WGS) entry which is preliminary data.</text>
</comment>
<dbReference type="EMBL" id="CAMXCT010004416">
    <property type="protein sequence ID" value="CAI4008912.1"/>
    <property type="molecule type" value="Genomic_DNA"/>
</dbReference>
<feature type="non-terminal residue" evidence="2">
    <location>
        <position position="1"/>
    </location>
</feature>
<dbReference type="PROSITE" id="PS51352">
    <property type="entry name" value="THIOREDOXIN_2"/>
    <property type="match status" value="1"/>
</dbReference>
<evidence type="ECO:0000313" key="2">
    <source>
        <dbReference type="EMBL" id="CAI4008912.1"/>
    </source>
</evidence>
<sequence>YFSAHWCGPCRQFTPELAKWYAAVKKEMGDKFEIVFCSGDRDAESLKGYYEEQKSKGGDWLALPFEKKDDLDGLFKVSGIPTFLIVDPDGNVVCKGGRALVNQHLSMPAIPFSDFPWAPSALQELDDPGEQDINDKPTMCLMLESVPIANQSEIMEKVKPIAEKWAKTGEIQFLVARQNNSASATIRAVCGLETVEKVSKTDRSEVSSARGAPKVVRSMSVDTPWLIILDCPEGGAKR</sequence>
<evidence type="ECO:0000259" key="1">
    <source>
        <dbReference type="PROSITE" id="PS51352"/>
    </source>
</evidence>
<dbReference type="Pfam" id="PF13905">
    <property type="entry name" value="Thioredoxin_8"/>
    <property type="match status" value="1"/>
</dbReference>
<dbReference type="GO" id="GO:0030178">
    <property type="term" value="P:negative regulation of Wnt signaling pathway"/>
    <property type="evidence" value="ECO:0007669"/>
    <property type="project" value="TreeGrafter"/>
</dbReference>
<dbReference type="GO" id="GO:0004791">
    <property type="term" value="F:thioredoxin-disulfide reductase (NADPH) activity"/>
    <property type="evidence" value="ECO:0007669"/>
    <property type="project" value="TreeGrafter"/>
</dbReference>
<dbReference type="EMBL" id="CAMXCT030004416">
    <property type="protein sequence ID" value="CAL4796224.1"/>
    <property type="molecule type" value="Genomic_DNA"/>
</dbReference>
<dbReference type="GO" id="GO:0031397">
    <property type="term" value="P:negative regulation of protein ubiquitination"/>
    <property type="evidence" value="ECO:0007669"/>
    <property type="project" value="TreeGrafter"/>
</dbReference>
<gene>
    <name evidence="2" type="ORF">C1SCF055_LOCUS34303</name>
</gene>
<dbReference type="SUPFAM" id="SSF52833">
    <property type="entry name" value="Thioredoxin-like"/>
    <property type="match status" value="1"/>
</dbReference>
<reference evidence="2" key="1">
    <citation type="submission" date="2022-10" db="EMBL/GenBank/DDBJ databases">
        <authorList>
            <person name="Chen Y."/>
            <person name="Dougan E. K."/>
            <person name="Chan C."/>
            <person name="Rhodes N."/>
            <person name="Thang M."/>
        </authorList>
    </citation>
    <scope>NUCLEOTIDE SEQUENCE</scope>
</reference>
<dbReference type="GO" id="GO:0005634">
    <property type="term" value="C:nucleus"/>
    <property type="evidence" value="ECO:0007669"/>
    <property type="project" value="TreeGrafter"/>
</dbReference>
<dbReference type="EMBL" id="CAMXCT020004416">
    <property type="protein sequence ID" value="CAL1162287.1"/>
    <property type="molecule type" value="Genomic_DNA"/>
</dbReference>
<dbReference type="Gene3D" id="3.40.30.10">
    <property type="entry name" value="Glutaredoxin"/>
    <property type="match status" value="1"/>
</dbReference>
<feature type="domain" description="Thioredoxin" evidence="1">
    <location>
        <begin position="1"/>
        <end position="127"/>
    </location>
</feature>
<protein>
    <submittedName>
        <fullName evidence="3">Nucleoredoxin</fullName>
    </submittedName>
</protein>
<keyword evidence="4" id="KW-1185">Reference proteome</keyword>
<dbReference type="PANTHER" id="PTHR46472">
    <property type="entry name" value="NUCLEOREDOXIN"/>
    <property type="match status" value="1"/>
</dbReference>
<dbReference type="PANTHER" id="PTHR46472:SF1">
    <property type="entry name" value="NUCLEOREDOXIN"/>
    <property type="match status" value="1"/>
</dbReference>
<proteinExistence type="predicted"/>
<name>A0A9P1DGB5_9DINO</name>
<accession>A0A9P1DGB5</accession>
<evidence type="ECO:0000313" key="3">
    <source>
        <dbReference type="EMBL" id="CAL4796224.1"/>
    </source>
</evidence>
<dbReference type="Proteomes" id="UP001152797">
    <property type="component" value="Unassembled WGS sequence"/>
</dbReference>
<dbReference type="OrthoDB" id="409136at2759"/>